<name>A0ABX2I925_BLAHA</name>
<dbReference type="GO" id="GO:0016787">
    <property type="term" value="F:hydrolase activity"/>
    <property type="evidence" value="ECO:0007669"/>
    <property type="project" value="UniProtKB-KW"/>
</dbReference>
<dbReference type="InterPro" id="IPR006710">
    <property type="entry name" value="Glyco_hydro_43"/>
</dbReference>
<comment type="similarity">
    <text evidence="1 4">Belongs to the glycosyl hydrolase 43 family.</text>
</comment>
<keyword evidence="3 4" id="KW-0326">Glycosidase</keyword>
<evidence type="ECO:0000256" key="1">
    <source>
        <dbReference type="ARBA" id="ARBA00009865"/>
    </source>
</evidence>
<keyword evidence="2 4" id="KW-0378">Hydrolase</keyword>
<reference evidence="6 7" key="1">
    <citation type="journal article" date="2020" name="Cell Host Microbe">
        <title>Functional and Genomic Variation between Human-Derived Isolates of Lachnospiraceae Reveals Inter- and Intra-Species Diversity.</title>
        <authorList>
            <person name="Sorbara M.T."/>
            <person name="Littmann E.R."/>
            <person name="Fontana E."/>
            <person name="Moody T.U."/>
            <person name="Kohout C.E."/>
            <person name="Gjonbalaj M."/>
            <person name="Eaton V."/>
            <person name="Seok R."/>
            <person name="Leiner I.M."/>
            <person name="Pamer E.G."/>
        </authorList>
    </citation>
    <scope>NUCLEOTIDE SEQUENCE [LARGE SCALE GENOMIC DNA]</scope>
    <source>
        <strain evidence="6 7">MSK.15.26</strain>
    </source>
</reference>
<evidence type="ECO:0000313" key="7">
    <source>
        <dbReference type="Proteomes" id="UP000822142"/>
    </source>
</evidence>
<comment type="caution">
    <text evidence="6">The sequence shown here is derived from an EMBL/GenBank/DDBJ whole genome shotgun (WGS) entry which is preliminary data.</text>
</comment>
<organism evidence="6 7">
    <name type="scientific">Blautia hansenii</name>
    <name type="common">Ruminococcus hansenii</name>
    <dbReference type="NCBI Taxonomy" id="1322"/>
    <lineage>
        <taxon>Bacteria</taxon>
        <taxon>Bacillati</taxon>
        <taxon>Bacillota</taxon>
        <taxon>Clostridia</taxon>
        <taxon>Lachnospirales</taxon>
        <taxon>Lachnospiraceae</taxon>
        <taxon>Blautia</taxon>
    </lineage>
</organism>
<dbReference type="Gene3D" id="2.60.120.200">
    <property type="match status" value="1"/>
</dbReference>
<dbReference type="InterPro" id="IPR051795">
    <property type="entry name" value="Glycosyl_Hydrlase_43"/>
</dbReference>
<accession>A0ABX2I925</accession>
<dbReference type="Pfam" id="PF17851">
    <property type="entry name" value="GH43_C2"/>
    <property type="match status" value="1"/>
</dbReference>
<dbReference type="Gene3D" id="2.115.10.20">
    <property type="entry name" value="Glycosyl hydrolase domain, family 43"/>
    <property type="match status" value="1"/>
</dbReference>
<dbReference type="EMBL" id="JAAITA010000018">
    <property type="protein sequence ID" value="NSJ86864.1"/>
    <property type="molecule type" value="Genomic_DNA"/>
</dbReference>
<proteinExistence type="inferred from homology"/>
<dbReference type="PANTHER" id="PTHR42812:SF15">
    <property type="entry name" value="HYDROLASE, PUTATIVE (AFU_ORTHOLOGUE AFUA_2G00930)-RELATED"/>
    <property type="match status" value="1"/>
</dbReference>
<dbReference type="Pfam" id="PF04616">
    <property type="entry name" value="Glyco_hydro_43"/>
    <property type="match status" value="1"/>
</dbReference>
<dbReference type="InterPro" id="IPR023296">
    <property type="entry name" value="Glyco_hydro_beta-prop_sf"/>
</dbReference>
<evidence type="ECO:0000313" key="6">
    <source>
        <dbReference type="EMBL" id="NSJ86864.1"/>
    </source>
</evidence>
<gene>
    <name evidence="6" type="ORF">G5A70_11930</name>
</gene>
<dbReference type="SUPFAM" id="SSF75005">
    <property type="entry name" value="Arabinanase/levansucrase/invertase"/>
    <property type="match status" value="1"/>
</dbReference>
<evidence type="ECO:0000256" key="2">
    <source>
        <dbReference type="ARBA" id="ARBA00022801"/>
    </source>
</evidence>
<dbReference type="SUPFAM" id="SSF49899">
    <property type="entry name" value="Concanavalin A-like lectins/glucanases"/>
    <property type="match status" value="1"/>
</dbReference>
<sequence length="507" mass="58467">MSINPILNMDFPDPDVIRVEDTYYMVSTTMHFMPGCVILRSYDLRNWEIAGHIYDSLDGTKGQRLQDKRGIYGKGMWAASIRYHKNKFYVCFAANDTGKTYLYHSHTISGNWKKQEIEGFYHDCSLLFDDDDRVYLVYGNTEIHLTELDRNLKGPKENGIDRIIVKEQGTYRLGYEGAHFYKIHGKYYVFLIHSSGEEWFRREACFVSDSIEGTFTGGDVLADDLNYCHQGIAQGGIVDTPDGEWYGVLFQDRGAVGRIPVLVPVKWENDFPVFGKHGRVPERIETKSSRPEYQYTPLFSSDDFQYLPDKNGKISLKEVWEFNHQPDSLHWSIADGEFRIQSDKLCTKLEEAVNTLTQRTRYPKCEAEVTINGSDMNVGDYAGISAFLGCFGFVALKKEEDHMSLVMVGKQEEDESLNGKKNWDAGTEYEKIRIPSDYVRLKVAIDFEYKKDEAEFFYETAKGWKKIGRTQKLYFKMDHFCGCRFALFMYSTRVTGGSAGFTNFIYT</sequence>
<dbReference type="CDD" id="cd09001">
    <property type="entry name" value="GH43_FsAxh1-like"/>
    <property type="match status" value="1"/>
</dbReference>
<dbReference type="InterPro" id="IPR041542">
    <property type="entry name" value="GH43_C2"/>
</dbReference>
<dbReference type="InterPro" id="IPR013320">
    <property type="entry name" value="ConA-like_dom_sf"/>
</dbReference>
<dbReference type="Proteomes" id="UP000822142">
    <property type="component" value="Unassembled WGS sequence"/>
</dbReference>
<dbReference type="PANTHER" id="PTHR42812">
    <property type="entry name" value="BETA-XYLOSIDASE"/>
    <property type="match status" value="1"/>
</dbReference>
<keyword evidence="7" id="KW-1185">Reference proteome</keyword>
<evidence type="ECO:0000259" key="5">
    <source>
        <dbReference type="Pfam" id="PF17851"/>
    </source>
</evidence>
<feature type="domain" description="Beta-xylosidase C-terminal Concanavalin A-like" evidence="5">
    <location>
        <begin position="316"/>
        <end position="506"/>
    </location>
</feature>
<dbReference type="RefSeq" id="WP_173749862.1">
    <property type="nucleotide sequence ID" value="NZ_JAAITA010000018.1"/>
</dbReference>
<protein>
    <submittedName>
        <fullName evidence="6">Glycosyl hydrolase 43 family protein</fullName>
    </submittedName>
</protein>
<evidence type="ECO:0000256" key="4">
    <source>
        <dbReference type="RuleBase" id="RU361187"/>
    </source>
</evidence>
<evidence type="ECO:0000256" key="3">
    <source>
        <dbReference type="ARBA" id="ARBA00023295"/>
    </source>
</evidence>